<dbReference type="AlphaFoldDB" id="A0A9X3M9N3"/>
<keyword evidence="3" id="KW-1185">Reference proteome</keyword>
<dbReference type="Pfam" id="PF12706">
    <property type="entry name" value="Lactamase_B_2"/>
    <property type="match status" value="1"/>
</dbReference>
<evidence type="ECO:0000259" key="1">
    <source>
        <dbReference type="Pfam" id="PF12706"/>
    </source>
</evidence>
<dbReference type="CDD" id="cd07716">
    <property type="entry name" value="RNaseZ_short-form-like_MBL-fold"/>
    <property type="match status" value="1"/>
</dbReference>
<gene>
    <name evidence="2" type="ORF">L8U58_08725</name>
</gene>
<dbReference type="EMBL" id="JAKMUV010000012">
    <property type="protein sequence ID" value="MCZ9305605.1"/>
    <property type="molecule type" value="Genomic_DNA"/>
</dbReference>
<dbReference type="Proteomes" id="UP001146505">
    <property type="component" value="Unassembled WGS sequence"/>
</dbReference>
<accession>A0A9X3M9N3</accession>
<organism evidence="2 3">
    <name type="scientific">Corynebacterium macclintockiae</name>
    <dbReference type="NCBI Taxonomy" id="2913501"/>
    <lineage>
        <taxon>Bacteria</taxon>
        <taxon>Bacillati</taxon>
        <taxon>Actinomycetota</taxon>
        <taxon>Actinomycetes</taxon>
        <taxon>Mycobacteriales</taxon>
        <taxon>Corynebacteriaceae</taxon>
        <taxon>Corynebacterium</taxon>
    </lineage>
</organism>
<dbReference type="PANTHER" id="PTHR46018:SF4">
    <property type="entry name" value="METALLO-HYDROLASE YHFI-RELATED"/>
    <property type="match status" value="1"/>
</dbReference>
<proteinExistence type="predicted"/>
<evidence type="ECO:0000313" key="2">
    <source>
        <dbReference type="EMBL" id="MCZ9305605.1"/>
    </source>
</evidence>
<name>A0A9X3M9N3_9CORY</name>
<dbReference type="Gene3D" id="3.60.15.10">
    <property type="entry name" value="Ribonuclease Z/Hydroxyacylglutathione hydrolase-like"/>
    <property type="match status" value="1"/>
</dbReference>
<reference evidence="2" key="1">
    <citation type="submission" date="2022-02" db="EMBL/GenBank/DDBJ databases">
        <title>Corynebacterium sp. from urogenital microbiome.</title>
        <authorList>
            <person name="Cappelli E.A."/>
            <person name="Ribeiro T.G."/>
            <person name="Peixe L."/>
        </authorList>
    </citation>
    <scope>NUCLEOTIDE SEQUENCE</scope>
    <source>
        <strain evidence="2">C9Ua_112</strain>
    </source>
</reference>
<dbReference type="InterPro" id="IPR036866">
    <property type="entry name" value="RibonucZ/Hydroxyglut_hydro"/>
</dbReference>
<protein>
    <submittedName>
        <fullName evidence="2">MBL fold metallo-hydrolase</fullName>
    </submittedName>
</protein>
<dbReference type="InterPro" id="IPR001279">
    <property type="entry name" value="Metallo-B-lactamas"/>
</dbReference>
<dbReference type="RefSeq" id="WP_192816938.1">
    <property type="nucleotide sequence ID" value="NZ_JAKMUV010000012.1"/>
</dbReference>
<dbReference type="GeneID" id="301813637"/>
<dbReference type="SUPFAM" id="SSF56281">
    <property type="entry name" value="Metallo-hydrolase/oxidoreductase"/>
    <property type="match status" value="1"/>
</dbReference>
<sequence length="269" mass="28402">MELVVLGCSGSVEGPDSAASGYIVRDTTTATTDHLLLDCGPGVLSAMQRTEGLDPSACHVAFSHMHADHCLDFPSLLVWRRFHPTAASTQRHRLLGPTIARRHLSAAGADAPERPDDFTDTFDINAYKVGEGLFDATTYPAHPIGPFTLYAATAVHPTEAYLLRVEDNAGHSLVYSGDTAWTDNLAHIAAGADVFLCEATWGENAEGQPTGMHISGEDAGRAAQAAGVGKLVLTHIPPWGDVDAAVRGAARHYGGEILVARPGMRLSVG</sequence>
<dbReference type="PANTHER" id="PTHR46018">
    <property type="entry name" value="ZINC PHOSPHODIESTERASE ELAC PROTEIN 1"/>
    <property type="match status" value="1"/>
</dbReference>
<dbReference type="GO" id="GO:0042781">
    <property type="term" value="F:3'-tRNA processing endoribonuclease activity"/>
    <property type="evidence" value="ECO:0007669"/>
    <property type="project" value="TreeGrafter"/>
</dbReference>
<evidence type="ECO:0000313" key="3">
    <source>
        <dbReference type="Proteomes" id="UP001146505"/>
    </source>
</evidence>
<comment type="caution">
    <text evidence="2">The sequence shown here is derived from an EMBL/GenBank/DDBJ whole genome shotgun (WGS) entry which is preliminary data.</text>
</comment>
<feature type="domain" description="Metallo-beta-lactamase" evidence="1">
    <location>
        <begin position="35"/>
        <end position="236"/>
    </location>
</feature>